<evidence type="ECO:0000256" key="10">
    <source>
        <dbReference type="SAM" id="Phobius"/>
    </source>
</evidence>
<evidence type="ECO:0000256" key="2">
    <source>
        <dbReference type="ARBA" id="ARBA00009186"/>
    </source>
</evidence>
<dbReference type="PANTHER" id="PTHR43653:SF1">
    <property type="entry name" value="CYTOCHROME C-TYPE BIOGENESIS PROTEIN CCMF"/>
    <property type="match status" value="1"/>
</dbReference>
<dbReference type="GO" id="GO:0005886">
    <property type="term" value="C:plasma membrane"/>
    <property type="evidence" value="ECO:0007669"/>
    <property type="project" value="UniProtKB-SubCell"/>
</dbReference>
<feature type="transmembrane region" description="Helical" evidence="10">
    <location>
        <begin position="255"/>
        <end position="277"/>
    </location>
</feature>
<dbReference type="GO" id="GO:0017004">
    <property type="term" value="P:cytochrome complex assembly"/>
    <property type="evidence" value="ECO:0007669"/>
    <property type="project" value="UniProtKB-KW"/>
</dbReference>
<dbReference type="GO" id="GO:0020037">
    <property type="term" value="F:heme binding"/>
    <property type="evidence" value="ECO:0007669"/>
    <property type="project" value="InterPro"/>
</dbReference>
<organism evidence="13">
    <name type="scientific">marine sediment metagenome</name>
    <dbReference type="NCBI Taxonomy" id="412755"/>
    <lineage>
        <taxon>unclassified sequences</taxon>
        <taxon>metagenomes</taxon>
        <taxon>ecological metagenomes</taxon>
    </lineage>
</organism>
<keyword evidence="8 10" id="KW-0472">Membrane</keyword>
<feature type="transmembrane region" description="Helical" evidence="10">
    <location>
        <begin position="70"/>
        <end position="89"/>
    </location>
</feature>
<comment type="subcellular location">
    <subcellularLocation>
        <location evidence="1">Cell inner membrane</location>
        <topology evidence="1">Multi-pass membrane protein</topology>
    </subcellularLocation>
</comment>
<dbReference type="Pfam" id="PF16327">
    <property type="entry name" value="CcmF_C"/>
    <property type="match status" value="1"/>
</dbReference>
<keyword evidence="4" id="KW-0997">Cell inner membrane</keyword>
<comment type="function">
    <text evidence="9">Required for the biogenesis of c-type cytochromes. Possible subunit of a heme lyase.</text>
</comment>
<evidence type="ECO:0000256" key="8">
    <source>
        <dbReference type="ARBA" id="ARBA00023136"/>
    </source>
</evidence>
<keyword evidence="5 10" id="KW-0812">Transmembrane</keyword>
<dbReference type="InterPro" id="IPR003567">
    <property type="entry name" value="Cyt_c_biogenesis"/>
</dbReference>
<evidence type="ECO:0000259" key="12">
    <source>
        <dbReference type="Pfam" id="PF16327"/>
    </source>
</evidence>
<feature type="transmembrane region" description="Helical" evidence="10">
    <location>
        <begin position="42"/>
        <end position="58"/>
    </location>
</feature>
<comment type="caution">
    <text evidence="13">The sequence shown here is derived from an EMBL/GenBank/DDBJ whole genome shotgun (WGS) entry which is preliminary data.</text>
</comment>
<protein>
    <recommendedName>
        <fullName evidence="14">Heme lyase CcmF/NrfE family subunit</fullName>
    </recommendedName>
</protein>
<evidence type="ECO:0000256" key="3">
    <source>
        <dbReference type="ARBA" id="ARBA00022475"/>
    </source>
</evidence>
<keyword evidence="7 10" id="KW-1133">Transmembrane helix</keyword>
<feature type="transmembrane region" description="Helical" evidence="10">
    <location>
        <begin position="340"/>
        <end position="360"/>
    </location>
</feature>
<dbReference type="InterPro" id="IPR032523">
    <property type="entry name" value="CcmF_C"/>
</dbReference>
<feature type="transmembrane region" description="Helical" evidence="10">
    <location>
        <begin position="444"/>
        <end position="466"/>
    </location>
</feature>
<feature type="transmembrane region" description="Helical" evidence="10">
    <location>
        <begin position="223"/>
        <end position="243"/>
    </location>
</feature>
<dbReference type="AlphaFoldDB" id="A0A0F9GN32"/>
<sequence length="611" mass="69120">TVLIYAFVVHNFQIQYVAEHSSKSLPILYRLSAFWAGQEGSLLLWGWLLAIFASLVLLQNRRRNRELIPYVLAVMMGVSLFFLGLLVFVDRPFQELAFLPADGMGLNPLLQNPGMILHPPTTYLGYVGFTVPFAFALAALLTGRLGDIWIKSTRRWTLFSWFFLGIGNLLGAQWAYVELGWGGYWAWDPVENASLLPWLVATAYLHSVMIQERRGMLKVWNMVLIILTFTLTLFGTFLVRSGILSSVHSFAVSPLLGGLFLSFIGVVLIFSFVLLVNRLALLKGDNELDSLLSRESTFLFNNLILLGATFAIFWGTIFPLISEAVRGVKITVGPPFYNQIMVPIGLALLLLTGICPLISWRRASGKNLRRNFLFPLIIAVIGGIVILAWGVRHPYALISFILCIFVAATIVIEFVRGTKARRKMRKEGRLKAFFNLTRGNKRRYGGYIIHIGIVLLFVGITGSSAFKVEKVETLAKGESLTIQNYRLEYENLASYPTESKEVTMVTLSVYREGKKLGTLRPEKNLYRNQEQPTTEVAIRSTLREDLYVILSQYDQDGRVTFKVLIIPLVMWMWIGGFVLTGGAIIVMWPDKGEKRRLAFSYVREEMMRHET</sequence>
<proteinExistence type="inferred from homology"/>
<feature type="transmembrane region" description="Helical" evidence="10">
    <location>
        <begin position="372"/>
        <end position="389"/>
    </location>
</feature>
<dbReference type="EMBL" id="LAZR01027807">
    <property type="protein sequence ID" value="KKL64557.1"/>
    <property type="molecule type" value="Genomic_DNA"/>
</dbReference>
<feature type="non-terminal residue" evidence="13">
    <location>
        <position position="1"/>
    </location>
</feature>
<dbReference type="PANTHER" id="PTHR43653">
    <property type="entry name" value="CYTOCHROME C ASSEMBLY PROTEIN-RELATED"/>
    <property type="match status" value="1"/>
</dbReference>
<feature type="domain" description="Cytochrome c assembly protein" evidence="11">
    <location>
        <begin position="35"/>
        <end position="241"/>
    </location>
</feature>
<evidence type="ECO:0008006" key="14">
    <source>
        <dbReference type="Google" id="ProtNLM"/>
    </source>
</evidence>
<evidence type="ECO:0000256" key="4">
    <source>
        <dbReference type="ARBA" id="ARBA00022519"/>
    </source>
</evidence>
<dbReference type="InterPro" id="IPR003568">
    <property type="entry name" value="Cyt_c_biogenesis_CcmF"/>
</dbReference>
<feature type="transmembrane region" description="Helical" evidence="10">
    <location>
        <begin position="564"/>
        <end position="588"/>
    </location>
</feature>
<accession>A0A0F9GN32</accession>
<name>A0A0F9GN32_9ZZZZ</name>
<feature type="transmembrane region" description="Helical" evidence="10">
    <location>
        <begin position="395"/>
        <end position="415"/>
    </location>
</feature>
<feature type="transmembrane region" description="Helical" evidence="10">
    <location>
        <begin position="195"/>
        <end position="211"/>
    </location>
</feature>
<feature type="transmembrane region" description="Helical" evidence="10">
    <location>
        <begin position="155"/>
        <end position="175"/>
    </location>
</feature>
<evidence type="ECO:0000256" key="1">
    <source>
        <dbReference type="ARBA" id="ARBA00004429"/>
    </source>
</evidence>
<feature type="transmembrane region" description="Helical" evidence="10">
    <location>
        <begin position="298"/>
        <end position="320"/>
    </location>
</feature>
<feature type="transmembrane region" description="Helical" evidence="10">
    <location>
        <begin position="123"/>
        <end position="143"/>
    </location>
</feature>
<keyword evidence="6" id="KW-0201">Cytochrome c-type biogenesis</keyword>
<comment type="similarity">
    <text evidence="2">Belongs to the CcmF/CycK/Ccl1/NrfE/CcsA family.</text>
</comment>
<gene>
    <name evidence="13" type="ORF">LCGC14_2163780</name>
</gene>
<evidence type="ECO:0000256" key="7">
    <source>
        <dbReference type="ARBA" id="ARBA00022989"/>
    </source>
</evidence>
<dbReference type="PRINTS" id="PR01411">
    <property type="entry name" value="CCMFBIOGNSIS"/>
</dbReference>
<dbReference type="Pfam" id="PF01578">
    <property type="entry name" value="Cytochrom_C_asm"/>
    <property type="match status" value="1"/>
</dbReference>
<evidence type="ECO:0000256" key="5">
    <source>
        <dbReference type="ARBA" id="ARBA00022692"/>
    </source>
</evidence>
<dbReference type="GO" id="GO:0015232">
    <property type="term" value="F:heme transmembrane transporter activity"/>
    <property type="evidence" value="ECO:0007669"/>
    <property type="project" value="InterPro"/>
</dbReference>
<reference evidence="13" key="1">
    <citation type="journal article" date="2015" name="Nature">
        <title>Complex archaea that bridge the gap between prokaryotes and eukaryotes.</title>
        <authorList>
            <person name="Spang A."/>
            <person name="Saw J.H."/>
            <person name="Jorgensen S.L."/>
            <person name="Zaremba-Niedzwiedzka K."/>
            <person name="Martijn J."/>
            <person name="Lind A.E."/>
            <person name="van Eijk R."/>
            <person name="Schleper C."/>
            <person name="Guy L."/>
            <person name="Ettema T.J."/>
        </authorList>
    </citation>
    <scope>NUCLEOTIDE SEQUENCE</scope>
</reference>
<dbReference type="PRINTS" id="PR01410">
    <property type="entry name" value="CCBIOGENESIS"/>
</dbReference>
<evidence type="ECO:0000313" key="13">
    <source>
        <dbReference type="EMBL" id="KKL64557.1"/>
    </source>
</evidence>
<keyword evidence="3" id="KW-1003">Cell membrane</keyword>
<evidence type="ECO:0000259" key="11">
    <source>
        <dbReference type="Pfam" id="PF01578"/>
    </source>
</evidence>
<feature type="domain" description="Cytochrome c-type biogenesis protein CcmF C-terminal" evidence="12">
    <location>
        <begin position="261"/>
        <end position="587"/>
    </location>
</feature>
<evidence type="ECO:0000256" key="9">
    <source>
        <dbReference type="ARBA" id="ARBA00037230"/>
    </source>
</evidence>
<evidence type="ECO:0000256" key="6">
    <source>
        <dbReference type="ARBA" id="ARBA00022748"/>
    </source>
</evidence>
<dbReference type="InterPro" id="IPR002541">
    <property type="entry name" value="Cyt_c_assembly"/>
</dbReference>